<dbReference type="AlphaFoldDB" id="B0N5R8"/>
<sequence>MNNRGEIWKISDIYNGENIDDKAVVLVIRNNQVYIPTSKLEENIDIIEENCDDIAANNDKYIKNYYNYKVALF</sequence>
<name>B0N5R8_9FIRM</name>
<reference evidence="1" key="2">
    <citation type="submission" date="2014-06" db="EMBL/GenBank/DDBJ databases">
        <title>Draft genome sequence of Clostridium ramosum(DSM 1402).</title>
        <authorList>
            <person name="Sudarsanam P."/>
            <person name="Ley R."/>
            <person name="Guruge J."/>
            <person name="Turnbaugh P.J."/>
            <person name="Mahowald M."/>
            <person name="Liep D."/>
            <person name="Gordon J."/>
        </authorList>
    </citation>
    <scope>NUCLEOTIDE SEQUENCE</scope>
    <source>
        <strain evidence="1">DSM 1402</strain>
    </source>
</reference>
<dbReference type="HOGENOM" id="CLU_2699030_0_0_9"/>
<keyword evidence="2" id="KW-1185">Reference proteome</keyword>
<evidence type="ECO:0000313" key="2">
    <source>
        <dbReference type="Proteomes" id="UP000005798"/>
    </source>
</evidence>
<dbReference type="EMBL" id="ABFX02000006">
    <property type="protein sequence ID" value="EDS18436.1"/>
    <property type="molecule type" value="Genomic_DNA"/>
</dbReference>
<accession>B0N5R8</accession>
<dbReference type="Proteomes" id="UP000005798">
    <property type="component" value="Unassembled WGS sequence"/>
</dbReference>
<gene>
    <name evidence="1" type="ORF">CLORAM_01982</name>
</gene>
<reference evidence="1" key="1">
    <citation type="submission" date="2007-11" db="EMBL/GenBank/DDBJ databases">
        <authorList>
            <person name="Fulton L."/>
            <person name="Clifton S."/>
            <person name="Fulton B."/>
            <person name="Xu J."/>
            <person name="Minx P."/>
            <person name="Pepin K.H."/>
            <person name="Johnson M."/>
            <person name="Thiruvilangam P."/>
            <person name="Bhonagiri V."/>
            <person name="Nash W.E."/>
            <person name="Mardis E.R."/>
            <person name="Wilson R.K."/>
        </authorList>
    </citation>
    <scope>NUCLEOTIDE SEQUENCE [LARGE SCALE GENOMIC DNA]</scope>
    <source>
        <strain evidence="1">DSM 1402</strain>
    </source>
</reference>
<evidence type="ECO:0000313" key="1">
    <source>
        <dbReference type="EMBL" id="EDS18436.1"/>
    </source>
</evidence>
<proteinExistence type="predicted"/>
<protein>
    <submittedName>
        <fullName evidence="1">Uncharacterized protein</fullName>
    </submittedName>
</protein>
<organism evidence="1 2">
    <name type="scientific">Thomasclavelia ramosa DSM 1402</name>
    <dbReference type="NCBI Taxonomy" id="445974"/>
    <lineage>
        <taxon>Bacteria</taxon>
        <taxon>Bacillati</taxon>
        <taxon>Bacillota</taxon>
        <taxon>Erysipelotrichia</taxon>
        <taxon>Erysipelotrichales</taxon>
        <taxon>Coprobacillaceae</taxon>
        <taxon>Thomasclavelia</taxon>
    </lineage>
</organism>
<dbReference type="RefSeq" id="WP_003537680.1">
    <property type="nucleotide sequence ID" value="NZ_CAXTKX010000007.1"/>
</dbReference>
<comment type="caution">
    <text evidence="1">The sequence shown here is derived from an EMBL/GenBank/DDBJ whole genome shotgun (WGS) entry which is preliminary data.</text>
</comment>